<dbReference type="InterPro" id="IPR039497">
    <property type="entry name" value="CC144C-like_CC_dom"/>
</dbReference>
<dbReference type="Proteomes" id="UP001623349">
    <property type="component" value="Unassembled WGS sequence"/>
</dbReference>
<evidence type="ECO:0000259" key="5">
    <source>
        <dbReference type="Pfam" id="PF14915"/>
    </source>
</evidence>
<accession>A0ABQ0EKC9</accession>
<reference evidence="6 7" key="1">
    <citation type="submission" date="2024-08" db="EMBL/GenBank/DDBJ databases">
        <title>The draft genome of Apodemus speciosus.</title>
        <authorList>
            <person name="Nabeshima K."/>
            <person name="Suzuki S."/>
            <person name="Onuma M."/>
        </authorList>
    </citation>
    <scope>NUCLEOTIDE SEQUENCE [LARGE SCALE GENOMIC DNA]</scope>
    <source>
        <strain evidence="6">IB14-021</strain>
    </source>
</reference>
<dbReference type="EMBL" id="BAAFST010000003">
    <property type="protein sequence ID" value="GAB1287466.1"/>
    <property type="molecule type" value="Genomic_DNA"/>
</dbReference>
<evidence type="ECO:0000313" key="6">
    <source>
        <dbReference type="EMBL" id="GAB1287466.1"/>
    </source>
</evidence>
<dbReference type="InterPro" id="IPR021885">
    <property type="entry name" value="DUF3496"/>
</dbReference>
<proteinExistence type="predicted"/>
<evidence type="ECO:0000259" key="4">
    <source>
        <dbReference type="Pfam" id="PF12001"/>
    </source>
</evidence>
<evidence type="ECO:0000256" key="3">
    <source>
        <dbReference type="SAM" id="MobiDB-lite"/>
    </source>
</evidence>
<gene>
    <name evidence="6" type="ORF">APTSU1_000269600</name>
</gene>
<feature type="coiled-coil region" evidence="2">
    <location>
        <begin position="77"/>
        <end position="195"/>
    </location>
</feature>
<dbReference type="InterPro" id="IPR040118">
    <property type="entry name" value="C144A/B/C"/>
</dbReference>
<feature type="coiled-coil region" evidence="2">
    <location>
        <begin position="268"/>
        <end position="295"/>
    </location>
</feature>
<feature type="domain" description="DUF3496" evidence="4">
    <location>
        <begin position="419"/>
        <end position="519"/>
    </location>
</feature>
<dbReference type="PANTHER" id="PTHR22245:SF3">
    <property type="entry name" value="COILED-COIL DOMAIN-CONTAINING PROTEIN 144A-RELATED"/>
    <property type="match status" value="1"/>
</dbReference>
<evidence type="ECO:0000313" key="7">
    <source>
        <dbReference type="Proteomes" id="UP001623349"/>
    </source>
</evidence>
<comment type="caution">
    <text evidence="6">The sequence shown here is derived from an EMBL/GenBank/DDBJ whole genome shotgun (WGS) entry which is preliminary data.</text>
</comment>
<evidence type="ECO:0000256" key="1">
    <source>
        <dbReference type="ARBA" id="ARBA00023054"/>
    </source>
</evidence>
<feature type="domain" description="CCDC144C-like coiled-coil" evidence="5">
    <location>
        <begin position="117"/>
        <end position="385"/>
    </location>
</feature>
<dbReference type="PANTHER" id="PTHR22245">
    <property type="entry name" value="COILED-COIL DOMAIN-CONTAINING PROTEIN 144A-RELATED"/>
    <property type="match status" value="1"/>
</dbReference>
<name>A0ABQ0EKC9_APOSI</name>
<organism evidence="6 7">
    <name type="scientific">Apodemus speciosus</name>
    <name type="common">Large Japanese field mouse</name>
    <dbReference type="NCBI Taxonomy" id="105296"/>
    <lineage>
        <taxon>Eukaryota</taxon>
        <taxon>Metazoa</taxon>
        <taxon>Chordata</taxon>
        <taxon>Craniata</taxon>
        <taxon>Vertebrata</taxon>
        <taxon>Euteleostomi</taxon>
        <taxon>Mammalia</taxon>
        <taxon>Eutheria</taxon>
        <taxon>Euarchontoglires</taxon>
        <taxon>Glires</taxon>
        <taxon>Rodentia</taxon>
        <taxon>Myomorpha</taxon>
        <taxon>Muroidea</taxon>
        <taxon>Muridae</taxon>
        <taxon>Murinae</taxon>
        <taxon>Apodemus</taxon>
    </lineage>
</organism>
<feature type="coiled-coil region" evidence="2">
    <location>
        <begin position="419"/>
        <end position="481"/>
    </location>
</feature>
<feature type="region of interest" description="Disordered" evidence="3">
    <location>
        <begin position="556"/>
        <end position="579"/>
    </location>
</feature>
<protein>
    <submittedName>
        <fullName evidence="6">Coiled-coil domain-containing 144B</fullName>
    </submittedName>
</protein>
<sequence length="579" mass="68268">MAWGQKETLPAMGDFGDLTQSSEAASDYGKSPCPNYEAILKLTERLSQECKDSGSLLKIQNAIHSYKRLTQLKTGHCKVLRGKLQAMENEVSGLRKKLADTEREQLKQEQELCNVRFTLKQEEERRKNAVWVYDKMKEQLREKEEQYNKEVKVKQKLEIRVRELDVELKTVRNNLNKVLEERNCIERQLLQEQNTRILQDEILANHLHKQKELKITQEKISSQSPSESILRRRSLDSRLQEALEQHLQPAQCAKKMCDCIEKYKTACKMTLRLENHKLKATARKQEEEIEHLKKNLLSEFLSDDLSAKLETASSKCLHLYEQNQLLRRELLSLKTIQRKCEKLKKHKKKLEQEVVSLRSHMENNMIECGQIEQYKWKIEEKTKQELVEKLKQVNLFLQTQAAYEDKLEKLRHKQNASVRTQMEVRIRDLESEFSKMKSQVDCNQIEMENYKQLYLEEVKIRKSLSNKLSKTDERLAEVKTKLLLERKQNRASQYSMVDTRPVLESACPRDSNNFFVPRSFSREHLLPTSNLWHSLDAMENCKTKVLPEWEQSRARELRQATAESESELHRTSPLEFTPI</sequence>
<feature type="coiled-coil region" evidence="2">
    <location>
        <begin position="333"/>
        <end position="367"/>
    </location>
</feature>
<keyword evidence="1 2" id="KW-0175">Coiled coil</keyword>
<dbReference type="Pfam" id="PF12001">
    <property type="entry name" value="DUF3496"/>
    <property type="match status" value="1"/>
</dbReference>
<evidence type="ECO:0000256" key="2">
    <source>
        <dbReference type="SAM" id="Coils"/>
    </source>
</evidence>
<dbReference type="Pfam" id="PF14915">
    <property type="entry name" value="CCDC144C"/>
    <property type="match status" value="1"/>
</dbReference>
<keyword evidence="7" id="KW-1185">Reference proteome</keyword>